<gene>
    <name evidence="1" type="ORF">Sylvanvirus14_22</name>
</gene>
<reference evidence="1" key="1">
    <citation type="submission" date="2018-10" db="EMBL/GenBank/DDBJ databases">
        <title>Hidden diversity of soil giant viruses.</title>
        <authorList>
            <person name="Schulz F."/>
            <person name="Alteio L."/>
            <person name="Goudeau D."/>
            <person name="Ryan E.M."/>
            <person name="Malmstrom R.R."/>
            <person name="Blanchard J."/>
            <person name="Woyke T."/>
        </authorList>
    </citation>
    <scope>NUCLEOTIDE SEQUENCE</scope>
    <source>
        <strain evidence="1">SYV1</strain>
    </source>
</reference>
<proteinExistence type="predicted"/>
<name>A0A3G5AIA3_9VIRU</name>
<protein>
    <submittedName>
        <fullName evidence="1">Uncharacterized protein</fullName>
    </submittedName>
</protein>
<organism evidence="1">
    <name type="scientific">Sylvanvirus sp</name>
    <dbReference type="NCBI Taxonomy" id="2487774"/>
    <lineage>
        <taxon>Viruses</taxon>
    </lineage>
</organism>
<evidence type="ECO:0000313" key="1">
    <source>
        <dbReference type="EMBL" id="AYV86937.1"/>
    </source>
</evidence>
<dbReference type="EMBL" id="MK072520">
    <property type="protein sequence ID" value="AYV86937.1"/>
    <property type="molecule type" value="Genomic_DNA"/>
</dbReference>
<sequence length="133" mass="15949">MTTINVPLKDRDMIFKYINTLAERTQPSSTNFDEESKDLLVTEKKLLDEWTRNLDDVDCKSAIDTLRSVLLKPFTLQQMKKQVLYWAVYNFEIHTLEQQHELQEMIYRAYFYLSPAPSPGEKLKFNFNHQRRR</sequence>
<accession>A0A3G5AIA3</accession>